<comment type="caution">
    <text evidence="1">The sequence shown here is derived from an EMBL/GenBank/DDBJ whole genome shotgun (WGS) entry which is preliminary data.</text>
</comment>
<protein>
    <submittedName>
        <fullName evidence="1">Uncharacterized protein</fullName>
    </submittedName>
</protein>
<gene>
    <name evidence="1" type="ORF">FYJ59_02910</name>
</gene>
<name>A0A6L5YGF1_9FIRM</name>
<organism evidence="1 2">
    <name type="scientific">Waltera intestinalis</name>
    <dbReference type="NCBI Taxonomy" id="2606635"/>
    <lineage>
        <taxon>Bacteria</taxon>
        <taxon>Bacillati</taxon>
        <taxon>Bacillota</taxon>
        <taxon>Clostridia</taxon>
        <taxon>Lachnospirales</taxon>
        <taxon>Lachnospiraceae</taxon>
        <taxon>Waltera</taxon>
    </lineage>
</organism>
<sequence>MIQNLDAHLNKLQAQCDYLRHKLSTFPEGELSIQKNGSYHRWVIKNKEQSVYCSKSNRSLAEVMALKKYYSLLLFEAEEELSLLNFYIKSHEKKNSAVNRSKPLTSSDLLAESSPYYPLLQGYFAKDKLPVSAQKWCAESYETNPSHPENLIHTTLAGHKVRSKSEVIISNLLYTNQIPYRYEAALPLKEFTAYPDFTILHPVTNKIFYWEHFGMMDNAPYCDTACNKLKTYCYNGIFPSMQLIITYETSKCPISTDQVQQIITQYFL</sequence>
<dbReference type="RefSeq" id="WP_154495185.1">
    <property type="nucleotide sequence ID" value="NZ_VUMU01000002.1"/>
</dbReference>
<proteinExistence type="predicted"/>
<evidence type="ECO:0000313" key="2">
    <source>
        <dbReference type="Proteomes" id="UP000476055"/>
    </source>
</evidence>
<dbReference type="Proteomes" id="UP000476055">
    <property type="component" value="Unassembled WGS sequence"/>
</dbReference>
<keyword evidence="2" id="KW-1185">Reference proteome</keyword>
<reference evidence="1 2" key="1">
    <citation type="submission" date="2019-08" db="EMBL/GenBank/DDBJ databases">
        <title>In-depth cultivation of the pig gut microbiome towards novel bacterial diversity and tailored functional studies.</title>
        <authorList>
            <person name="Wylensek D."/>
            <person name="Hitch T.C.A."/>
            <person name="Clavel T."/>
        </authorList>
    </citation>
    <scope>NUCLEOTIDE SEQUENCE [LARGE SCALE GENOMIC DNA]</scope>
    <source>
        <strain evidence="1 2">WCA3-601-WT-6H</strain>
    </source>
</reference>
<dbReference type="AlphaFoldDB" id="A0A6L5YGF1"/>
<dbReference type="EMBL" id="VUMU01000002">
    <property type="protein sequence ID" value="MST57203.1"/>
    <property type="molecule type" value="Genomic_DNA"/>
</dbReference>
<evidence type="ECO:0000313" key="1">
    <source>
        <dbReference type="EMBL" id="MST57203.1"/>
    </source>
</evidence>
<accession>A0A6L5YGF1</accession>